<comment type="cofactor">
    <cofactor evidence="8">
        <name>Zn(2+)</name>
        <dbReference type="ChEBI" id="CHEBI:29105"/>
    </cofactor>
    <text evidence="8">Binds 1 zinc ion per subunit.</text>
</comment>
<organism evidence="11 12">
    <name type="scientific">Vibrio azureus NBRC 104587</name>
    <dbReference type="NCBI Taxonomy" id="1219077"/>
    <lineage>
        <taxon>Bacteria</taxon>
        <taxon>Pseudomonadati</taxon>
        <taxon>Pseudomonadota</taxon>
        <taxon>Gammaproteobacteria</taxon>
        <taxon>Vibrionales</taxon>
        <taxon>Vibrionaceae</taxon>
        <taxon>Vibrio</taxon>
    </lineage>
</organism>
<dbReference type="AlphaFoldDB" id="U3AQ90"/>
<comment type="catalytic activity">
    <reaction evidence="7 8">
        <text>adenosine(34) in tRNA + H2O + H(+) = inosine(34) in tRNA + NH4(+)</text>
        <dbReference type="Rhea" id="RHEA:43168"/>
        <dbReference type="Rhea" id="RHEA-COMP:10373"/>
        <dbReference type="Rhea" id="RHEA-COMP:10374"/>
        <dbReference type="ChEBI" id="CHEBI:15377"/>
        <dbReference type="ChEBI" id="CHEBI:15378"/>
        <dbReference type="ChEBI" id="CHEBI:28938"/>
        <dbReference type="ChEBI" id="CHEBI:74411"/>
        <dbReference type="ChEBI" id="CHEBI:82852"/>
        <dbReference type="EC" id="3.5.4.33"/>
    </reaction>
</comment>
<dbReference type="GO" id="GO:0008270">
    <property type="term" value="F:zinc ion binding"/>
    <property type="evidence" value="ECO:0007669"/>
    <property type="project" value="UniProtKB-UniRule"/>
</dbReference>
<comment type="similarity">
    <text evidence="1">Belongs to the cytidine and deoxycytidylate deaminase family. ADAT2 subfamily.</text>
</comment>
<evidence type="ECO:0000256" key="4">
    <source>
        <dbReference type="ARBA" id="ARBA00022723"/>
    </source>
</evidence>
<evidence type="ECO:0000256" key="2">
    <source>
        <dbReference type="ARBA" id="ARBA00011738"/>
    </source>
</evidence>
<dbReference type="Gene3D" id="3.40.140.10">
    <property type="entry name" value="Cytidine Deaminase, domain 2"/>
    <property type="match status" value="1"/>
</dbReference>
<dbReference type="SUPFAM" id="SSF53927">
    <property type="entry name" value="Cytidine deaminase-like"/>
    <property type="match status" value="1"/>
</dbReference>
<dbReference type="InterPro" id="IPR016193">
    <property type="entry name" value="Cytidine_deaminase-like"/>
</dbReference>
<evidence type="ECO:0000313" key="12">
    <source>
        <dbReference type="Proteomes" id="UP000016567"/>
    </source>
</evidence>
<evidence type="ECO:0000256" key="1">
    <source>
        <dbReference type="ARBA" id="ARBA00010669"/>
    </source>
</evidence>
<evidence type="ECO:0000259" key="10">
    <source>
        <dbReference type="PROSITE" id="PS51747"/>
    </source>
</evidence>
<dbReference type="PROSITE" id="PS00903">
    <property type="entry name" value="CYT_DCMP_DEAMINASES_1"/>
    <property type="match status" value="1"/>
</dbReference>
<proteinExistence type="inferred from homology"/>
<feature type="binding site" evidence="8">
    <location>
        <position position="89"/>
    </location>
    <ligand>
        <name>Zn(2+)</name>
        <dbReference type="ChEBI" id="CHEBI:29105"/>
        <note>catalytic</note>
    </ligand>
</feature>
<evidence type="ECO:0000256" key="5">
    <source>
        <dbReference type="ARBA" id="ARBA00022801"/>
    </source>
</evidence>
<dbReference type="NCBIfam" id="NF008113">
    <property type="entry name" value="PRK10860.1"/>
    <property type="match status" value="1"/>
</dbReference>
<dbReference type="RefSeq" id="WP_021709216.1">
    <property type="nucleotide sequence ID" value="NZ_BAOB01000004.1"/>
</dbReference>
<dbReference type="PANTHER" id="PTHR11079:SF202">
    <property type="entry name" value="TRNA-SPECIFIC ADENOSINE DEAMINASE"/>
    <property type="match status" value="1"/>
</dbReference>
<accession>U3AQ90</accession>
<comment type="subunit">
    <text evidence="2 8">Homodimer.</text>
</comment>
<feature type="binding site" evidence="8">
    <location>
        <position position="59"/>
    </location>
    <ligand>
        <name>Zn(2+)</name>
        <dbReference type="ChEBI" id="CHEBI:29105"/>
        <note>catalytic</note>
    </ligand>
</feature>
<dbReference type="PANTHER" id="PTHR11079">
    <property type="entry name" value="CYTOSINE DEAMINASE FAMILY MEMBER"/>
    <property type="match status" value="1"/>
</dbReference>
<keyword evidence="5 8" id="KW-0378">Hydrolase</keyword>
<comment type="caution">
    <text evidence="11">The sequence shown here is derived from an EMBL/GenBank/DDBJ whole genome shotgun (WGS) entry which is preliminary data.</text>
</comment>
<sequence length="196" mass="21724">MSDHQFTSQDEQFMRRAMALAEQAEAEGEVPVGAVLVKDGNIIAEGWNRSICAHDATAHAEIQTLRKAGETLENYRLLETTLYVTLEPCPMCAGALLHSRVKRVVYGAPDLKAGAAGTVLNLFESQAAYHYATVESGLLEAECRAQLQAFFKRRRKEIKAKKQAEKALVEHQALQSKQASERVKNAQAKQATQRKK</sequence>
<evidence type="ECO:0000256" key="6">
    <source>
        <dbReference type="ARBA" id="ARBA00022833"/>
    </source>
</evidence>
<name>U3AQ90_9VIBR</name>
<evidence type="ECO:0000313" key="11">
    <source>
        <dbReference type="EMBL" id="GAD75457.1"/>
    </source>
</evidence>
<dbReference type="eggNOG" id="COG0590">
    <property type="taxonomic scope" value="Bacteria"/>
</dbReference>
<dbReference type="EC" id="3.5.4.33" evidence="8"/>
<dbReference type="OrthoDB" id="9802676at2"/>
<dbReference type="Pfam" id="PF00383">
    <property type="entry name" value="dCMP_cyt_deam_1"/>
    <property type="match status" value="1"/>
</dbReference>
<dbReference type="InterPro" id="IPR016192">
    <property type="entry name" value="APOBEC/CMP_deaminase_Zn-bd"/>
</dbReference>
<keyword evidence="4 8" id="KW-0479">Metal-binding</keyword>
<keyword evidence="3 8" id="KW-0819">tRNA processing</keyword>
<feature type="binding site" evidence="8">
    <location>
        <position position="92"/>
    </location>
    <ligand>
        <name>Zn(2+)</name>
        <dbReference type="ChEBI" id="CHEBI:29105"/>
        <note>catalytic</note>
    </ligand>
</feature>
<dbReference type="STRING" id="1219077.VAZ01S_025_00520"/>
<dbReference type="GO" id="GO:0002100">
    <property type="term" value="P:tRNA wobble adenosine to inosine editing"/>
    <property type="evidence" value="ECO:0007669"/>
    <property type="project" value="UniProtKB-UniRule"/>
</dbReference>
<dbReference type="InterPro" id="IPR002125">
    <property type="entry name" value="CMP_dCMP_dom"/>
</dbReference>
<feature type="domain" description="CMP/dCMP-type deaminase" evidence="10">
    <location>
        <begin position="8"/>
        <end position="120"/>
    </location>
</feature>
<protein>
    <recommendedName>
        <fullName evidence="8">tRNA-specific adenosine deaminase</fullName>
        <ecNumber evidence="8">3.5.4.33</ecNumber>
    </recommendedName>
</protein>
<dbReference type="GO" id="GO:0052717">
    <property type="term" value="F:tRNA-specific adenosine-34 deaminase activity"/>
    <property type="evidence" value="ECO:0007669"/>
    <property type="project" value="UniProtKB-UniRule"/>
</dbReference>
<feature type="active site" description="Proton donor" evidence="8">
    <location>
        <position position="61"/>
    </location>
</feature>
<dbReference type="HAMAP" id="MF_00972">
    <property type="entry name" value="tRNA_aden_deaminase"/>
    <property type="match status" value="1"/>
</dbReference>
<keyword evidence="6 8" id="KW-0862">Zinc</keyword>
<evidence type="ECO:0000256" key="7">
    <source>
        <dbReference type="ARBA" id="ARBA00048045"/>
    </source>
</evidence>
<evidence type="ECO:0000256" key="9">
    <source>
        <dbReference type="SAM" id="MobiDB-lite"/>
    </source>
</evidence>
<gene>
    <name evidence="8 11" type="primary">tadA</name>
    <name evidence="11" type="ORF">VAZ01S_025_00520</name>
</gene>
<dbReference type="Proteomes" id="UP000016567">
    <property type="component" value="Unassembled WGS sequence"/>
</dbReference>
<keyword evidence="12" id="KW-1185">Reference proteome</keyword>
<reference evidence="11 12" key="1">
    <citation type="submission" date="2013-09" db="EMBL/GenBank/DDBJ databases">
        <title>Whole genome shotgun sequence of Vibrio azureus NBRC 104587.</title>
        <authorList>
            <person name="Isaki S."/>
            <person name="Hosoyama A."/>
            <person name="Numata M."/>
            <person name="Hashimoto M."/>
            <person name="Hosoyama Y."/>
            <person name="Tsuchikane K."/>
            <person name="Noguchi M."/>
            <person name="Hirakata S."/>
            <person name="Ichikawa N."/>
            <person name="Ohji S."/>
            <person name="Yamazoe A."/>
            <person name="Fujita N."/>
        </authorList>
    </citation>
    <scope>NUCLEOTIDE SEQUENCE [LARGE SCALE GENOMIC DNA]</scope>
    <source>
        <strain evidence="11 12">NBRC 104587</strain>
    </source>
</reference>
<feature type="region of interest" description="Disordered" evidence="9">
    <location>
        <begin position="171"/>
        <end position="196"/>
    </location>
</feature>
<evidence type="ECO:0000256" key="3">
    <source>
        <dbReference type="ARBA" id="ARBA00022694"/>
    </source>
</evidence>
<dbReference type="InterPro" id="IPR028883">
    <property type="entry name" value="tRNA_aden_deaminase"/>
</dbReference>
<comment type="function">
    <text evidence="8">Catalyzes the deamination of adenosine to inosine at the wobble position 34 of tRNA(Arg2).</text>
</comment>
<feature type="compositionally biased region" description="Polar residues" evidence="9">
    <location>
        <begin position="187"/>
        <end position="196"/>
    </location>
</feature>
<evidence type="ECO:0000256" key="8">
    <source>
        <dbReference type="HAMAP-Rule" id="MF_00972"/>
    </source>
</evidence>
<dbReference type="CDD" id="cd01285">
    <property type="entry name" value="nucleoside_deaminase"/>
    <property type="match status" value="1"/>
</dbReference>
<dbReference type="EMBL" id="BATL01000025">
    <property type="protein sequence ID" value="GAD75457.1"/>
    <property type="molecule type" value="Genomic_DNA"/>
</dbReference>
<dbReference type="PROSITE" id="PS51747">
    <property type="entry name" value="CYT_DCMP_DEAMINASES_2"/>
    <property type="match status" value="1"/>
</dbReference>
<dbReference type="FunFam" id="3.40.140.10:FF:000005">
    <property type="entry name" value="tRNA-specific adenosine deaminase"/>
    <property type="match status" value="1"/>
</dbReference>